<gene>
    <name evidence="1" type="ORF">CSC2_08930</name>
</gene>
<protein>
    <recommendedName>
        <fullName evidence="3">DUF2922 domain-containing protein</fullName>
    </recommendedName>
</protein>
<dbReference type="EMBL" id="BMBA01000001">
    <property type="protein sequence ID" value="GFZ30367.1"/>
    <property type="molecule type" value="Genomic_DNA"/>
</dbReference>
<dbReference type="Proteomes" id="UP000663802">
    <property type="component" value="Unassembled WGS sequence"/>
</dbReference>
<keyword evidence="2" id="KW-1185">Reference proteome</keyword>
<reference evidence="1 2" key="1">
    <citation type="journal article" date="2021" name="Int. J. Syst. Evol. Microbiol.">
        <title>Clostridium zeae sp. nov., isolated from corn silage.</title>
        <authorList>
            <person name="Kobayashi H."/>
            <person name="Tanizawa Y."/>
            <person name="Yagura M."/>
            <person name="Sakamoto M."/>
            <person name="Ohkuma M."/>
            <person name="Tohno M."/>
        </authorList>
    </citation>
    <scope>NUCLEOTIDE SEQUENCE [LARGE SCALE GENOMIC DNA]</scope>
    <source>
        <strain evidence="1 2">CSC2</strain>
    </source>
</reference>
<dbReference type="RefSeq" id="WP_206868337.1">
    <property type="nucleotide sequence ID" value="NZ_BMBA01000001.1"/>
</dbReference>
<accession>A0ABQ1E6G5</accession>
<evidence type="ECO:0008006" key="3">
    <source>
        <dbReference type="Google" id="ProtNLM"/>
    </source>
</evidence>
<sequence>MEYTLSLTFINATGDKASLSIAGVKPDITKAEVNALMDTIITKDIFENKGVSLASKYSAQLSQRQTTKFDL</sequence>
<evidence type="ECO:0000313" key="1">
    <source>
        <dbReference type="EMBL" id="GFZ30367.1"/>
    </source>
</evidence>
<dbReference type="Pfam" id="PF11148">
    <property type="entry name" value="DUF2922"/>
    <property type="match status" value="1"/>
</dbReference>
<organism evidence="1 2">
    <name type="scientific">Clostridium zeae</name>
    <dbReference type="NCBI Taxonomy" id="2759022"/>
    <lineage>
        <taxon>Bacteria</taxon>
        <taxon>Bacillati</taxon>
        <taxon>Bacillota</taxon>
        <taxon>Clostridia</taxon>
        <taxon>Eubacteriales</taxon>
        <taxon>Clostridiaceae</taxon>
        <taxon>Clostridium</taxon>
    </lineage>
</organism>
<name>A0ABQ1E6G5_9CLOT</name>
<comment type="caution">
    <text evidence="1">The sequence shown here is derived from an EMBL/GenBank/DDBJ whole genome shotgun (WGS) entry which is preliminary data.</text>
</comment>
<dbReference type="InterPro" id="IPR021321">
    <property type="entry name" value="DUF2922"/>
</dbReference>
<proteinExistence type="predicted"/>
<evidence type="ECO:0000313" key="2">
    <source>
        <dbReference type="Proteomes" id="UP000663802"/>
    </source>
</evidence>